<comment type="caution">
    <text evidence="2">The sequence shown here is derived from an EMBL/GenBank/DDBJ whole genome shotgun (WGS) entry which is preliminary data.</text>
</comment>
<protein>
    <recommendedName>
        <fullName evidence="4">Septum formation-related domain-containing protein</fullName>
    </recommendedName>
</protein>
<feature type="chain" id="PRO_5047213361" description="Septum formation-related domain-containing protein" evidence="1">
    <location>
        <begin position="25"/>
        <end position="186"/>
    </location>
</feature>
<evidence type="ECO:0008006" key="4">
    <source>
        <dbReference type="Google" id="ProtNLM"/>
    </source>
</evidence>
<keyword evidence="3" id="KW-1185">Reference proteome</keyword>
<gene>
    <name evidence="2" type="ORF">K8U61_23765</name>
</gene>
<dbReference type="Proteomes" id="UP000780875">
    <property type="component" value="Unassembled WGS sequence"/>
</dbReference>
<keyword evidence="1" id="KW-0732">Signal</keyword>
<evidence type="ECO:0000313" key="3">
    <source>
        <dbReference type="Proteomes" id="UP000780875"/>
    </source>
</evidence>
<dbReference type="RefSeq" id="WP_224125497.1">
    <property type="nucleotide sequence ID" value="NZ_JAIQZJ010000026.1"/>
</dbReference>
<dbReference type="EMBL" id="JAIQZJ010000026">
    <property type="protein sequence ID" value="MBZ5741198.1"/>
    <property type="molecule type" value="Genomic_DNA"/>
</dbReference>
<feature type="signal peptide" evidence="1">
    <location>
        <begin position="1"/>
        <end position="24"/>
    </location>
</feature>
<organism evidence="2 3">
    <name type="scientific">Nocardioides mangrovi</name>
    <dbReference type="NCBI Taxonomy" id="2874580"/>
    <lineage>
        <taxon>Bacteria</taxon>
        <taxon>Bacillati</taxon>
        <taxon>Actinomycetota</taxon>
        <taxon>Actinomycetes</taxon>
        <taxon>Propionibacteriales</taxon>
        <taxon>Nocardioidaceae</taxon>
        <taxon>Nocardioides</taxon>
    </lineage>
</organism>
<name>A0ABS7UJI4_9ACTN</name>
<evidence type="ECO:0000256" key="1">
    <source>
        <dbReference type="SAM" id="SignalP"/>
    </source>
</evidence>
<proteinExistence type="predicted"/>
<reference evidence="2 3" key="1">
    <citation type="submission" date="2021-09" db="EMBL/GenBank/DDBJ databases">
        <title>Whole genome sequence of Nocardioides sp. GBK3QG-3.</title>
        <authorList>
            <person name="Tuo L."/>
        </authorList>
    </citation>
    <scope>NUCLEOTIDE SEQUENCE [LARGE SCALE GENOMIC DNA]</scope>
    <source>
        <strain evidence="2 3">GBK3QG-3</strain>
    </source>
</reference>
<accession>A0ABS7UJI4</accession>
<evidence type="ECO:0000313" key="2">
    <source>
        <dbReference type="EMBL" id="MBZ5741198.1"/>
    </source>
</evidence>
<sequence length="186" mass="20139">MTALRRTAAALAAAVVLAPAAASAMPFPEPPAGRSGVHAQVQQVRDATAKYRSPHRAKRDGYALLKDAAGIACIDDPAGGMGVHLVDGDAVSDAKARAGHPEALVYEPTEQGKRLVAVEYVVFRSAWRKHHPTGKPHLFGRAFELQGADNRYGLPPFYELHLWAWKHNPSGLFDDWNPRVHCPPVA</sequence>